<name>A0A8J3Z8J7_9ACTN</name>
<evidence type="ECO:0000313" key="4">
    <source>
        <dbReference type="Proteomes" id="UP000612585"/>
    </source>
</evidence>
<reference evidence="3" key="1">
    <citation type="submission" date="2021-01" db="EMBL/GenBank/DDBJ databases">
        <title>Whole genome shotgun sequence of Virgisporangium aurantiacum NBRC 16421.</title>
        <authorList>
            <person name="Komaki H."/>
            <person name="Tamura T."/>
        </authorList>
    </citation>
    <scope>NUCLEOTIDE SEQUENCE</scope>
    <source>
        <strain evidence="3">NBRC 16421</strain>
    </source>
</reference>
<gene>
    <name evidence="3" type="ORF">Vau01_044310</name>
</gene>
<feature type="transmembrane region" description="Helical" evidence="2">
    <location>
        <begin position="37"/>
        <end position="57"/>
    </location>
</feature>
<keyword evidence="2" id="KW-1133">Transmembrane helix</keyword>
<dbReference type="EMBL" id="BOPG01000027">
    <property type="protein sequence ID" value="GIJ56915.1"/>
    <property type="molecule type" value="Genomic_DNA"/>
</dbReference>
<feature type="region of interest" description="Disordered" evidence="1">
    <location>
        <begin position="57"/>
        <end position="78"/>
    </location>
</feature>
<accession>A0A8J3Z8J7</accession>
<keyword evidence="2" id="KW-0472">Membrane</keyword>
<keyword evidence="2" id="KW-0812">Transmembrane</keyword>
<keyword evidence="4" id="KW-1185">Reference proteome</keyword>
<organism evidence="3 4">
    <name type="scientific">Virgisporangium aurantiacum</name>
    <dbReference type="NCBI Taxonomy" id="175570"/>
    <lineage>
        <taxon>Bacteria</taxon>
        <taxon>Bacillati</taxon>
        <taxon>Actinomycetota</taxon>
        <taxon>Actinomycetes</taxon>
        <taxon>Micromonosporales</taxon>
        <taxon>Micromonosporaceae</taxon>
        <taxon>Virgisporangium</taxon>
    </lineage>
</organism>
<evidence type="ECO:0000256" key="1">
    <source>
        <dbReference type="SAM" id="MobiDB-lite"/>
    </source>
</evidence>
<evidence type="ECO:0000256" key="2">
    <source>
        <dbReference type="SAM" id="Phobius"/>
    </source>
</evidence>
<dbReference type="RefSeq" id="WP_203995886.1">
    <property type="nucleotide sequence ID" value="NZ_BOPG01000027.1"/>
</dbReference>
<dbReference type="Proteomes" id="UP000612585">
    <property type="component" value="Unassembled WGS sequence"/>
</dbReference>
<evidence type="ECO:0000313" key="3">
    <source>
        <dbReference type="EMBL" id="GIJ56915.1"/>
    </source>
</evidence>
<dbReference type="AlphaFoldDB" id="A0A8J3Z8J7"/>
<evidence type="ECO:0008006" key="5">
    <source>
        <dbReference type="Google" id="ProtNLM"/>
    </source>
</evidence>
<comment type="caution">
    <text evidence="3">The sequence shown here is derived from an EMBL/GenBank/DDBJ whole genome shotgun (WGS) entry which is preliminary data.</text>
</comment>
<sequence length="283" mass="29945">MRELNDLMDDVRGDVSGVRLPSGAELRGRVRRRQWRVIAAAAVAVVTAATAGSVVLARPDGEAPPPPPAASTSAAPRPVEIPRSALLRPEDVGAGPDSQVDGEGSARVIRFEILLDACFKERAAGMRTVDSRYFTGLTFLLGTAENRPSRPFVLAQEAYRLPAPEAAAFFADLRAAIASCDGFTQTAEIEQPGGKVQVRAQHNWSVVASGFAGDESILVRHDNVTRNAQTGKVIGESSALSAYLRIGDLVTVLSPGVTISADDLRRFATTAAQRLCATADPPC</sequence>
<proteinExistence type="predicted"/>
<protein>
    <recommendedName>
        <fullName evidence="5">PknH-like extracellular domain-containing protein</fullName>
    </recommendedName>
</protein>